<sequence length="115" mass="12272">MAAVGSNDVESGRKCRLKKLCVGAALGLFDGMDDNDMEPSPSAEIVAMACGVTSREQGFCDLCAVWFWDVRGCGVVSRWLKGNVDSKAAVNGAGRRCEEGTPALAKHHHHPPMEP</sequence>
<dbReference type="AlphaFoldDB" id="A0A067D546"/>
<dbReference type="Proteomes" id="UP000027120">
    <property type="component" value="Unassembled WGS sequence"/>
</dbReference>
<organism evidence="1 2">
    <name type="scientific">Citrus sinensis</name>
    <name type="common">Sweet orange</name>
    <name type="synonym">Citrus aurantium var. sinensis</name>
    <dbReference type="NCBI Taxonomy" id="2711"/>
    <lineage>
        <taxon>Eukaryota</taxon>
        <taxon>Viridiplantae</taxon>
        <taxon>Streptophyta</taxon>
        <taxon>Embryophyta</taxon>
        <taxon>Tracheophyta</taxon>
        <taxon>Spermatophyta</taxon>
        <taxon>Magnoliopsida</taxon>
        <taxon>eudicotyledons</taxon>
        <taxon>Gunneridae</taxon>
        <taxon>Pentapetalae</taxon>
        <taxon>rosids</taxon>
        <taxon>malvids</taxon>
        <taxon>Sapindales</taxon>
        <taxon>Rutaceae</taxon>
        <taxon>Aurantioideae</taxon>
        <taxon>Citrus</taxon>
    </lineage>
</organism>
<evidence type="ECO:0000313" key="1">
    <source>
        <dbReference type="EMBL" id="KDO38104.1"/>
    </source>
</evidence>
<protein>
    <submittedName>
        <fullName evidence="1">Uncharacterized protein</fullName>
    </submittedName>
</protein>
<dbReference type="EMBL" id="KK788738">
    <property type="protein sequence ID" value="KDO38104.1"/>
    <property type="molecule type" value="Genomic_DNA"/>
</dbReference>
<reference evidence="1 2" key="1">
    <citation type="submission" date="2014-04" db="EMBL/GenBank/DDBJ databases">
        <authorList>
            <consortium name="International Citrus Genome Consortium"/>
            <person name="Gmitter F."/>
            <person name="Chen C."/>
            <person name="Farmerie W."/>
            <person name="Harkins T."/>
            <person name="Desany B."/>
            <person name="Mohiuddin M."/>
            <person name="Kodira C."/>
            <person name="Borodovsky M."/>
            <person name="Lomsadze A."/>
            <person name="Burns P."/>
            <person name="Jenkins J."/>
            <person name="Prochnik S."/>
            <person name="Shu S."/>
            <person name="Chapman J."/>
            <person name="Pitluck S."/>
            <person name="Schmutz J."/>
            <person name="Rokhsar D."/>
        </authorList>
    </citation>
    <scope>NUCLEOTIDE SEQUENCE</scope>
</reference>
<evidence type="ECO:0000313" key="2">
    <source>
        <dbReference type="Proteomes" id="UP000027120"/>
    </source>
</evidence>
<accession>A0A067D546</accession>
<name>A0A067D546_CITSI</name>
<gene>
    <name evidence="1" type="ORF">CISIN_1g038942mg</name>
</gene>
<keyword evidence="2" id="KW-1185">Reference proteome</keyword>
<proteinExistence type="predicted"/>